<evidence type="ECO:0000313" key="3">
    <source>
        <dbReference type="Proteomes" id="UP001237642"/>
    </source>
</evidence>
<organism evidence="2 3">
    <name type="scientific">Heracleum sosnowskyi</name>
    <dbReference type="NCBI Taxonomy" id="360622"/>
    <lineage>
        <taxon>Eukaryota</taxon>
        <taxon>Viridiplantae</taxon>
        <taxon>Streptophyta</taxon>
        <taxon>Embryophyta</taxon>
        <taxon>Tracheophyta</taxon>
        <taxon>Spermatophyta</taxon>
        <taxon>Magnoliopsida</taxon>
        <taxon>eudicotyledons</taxon>
        <taxon>Gunneridae</taxon>
        <taxon>Pentapetalae</taxon>
        <taxon>asterids</taxon>
        <taxon>campanulids</taxon>
        <taxon>Apiales</taxon>
        <taxon>Apiaceae</taxon>
        <taxon>Apioideae</taxon>
        <taxon>apioid superclade</taxon>
        <taxon>Tordylieae</taxon>
        <taxon>Tordyliinae</taxon>
        <taxon>Heracleum</taxon>
    </lineage>
</organism>
<reference evidence="2" key="2">
    <citation type="submission" date="2023-05" db="EMBL/GenBank/DDBJ databases">
        <authorList>
            <person name="Schelkunov M.I."/>
        </authorList>
    </citation>
    <scope>NUCLEOTIDE SEQUENCE</scope>
    <source>
        <strain evidence="2">Hsosn_3</strain>
        <tissue evidence="2">Leaf</tissue>
    </source>
</reference>
<dbReference type="EMBL" id="JAUIZM010000002">
    <property type="protein sequence ID" value="KAK1399499.1"/>
    <property type="molecule type" value="Genomic_DNA"/>
</dbReference>
<gene>
    <name evidence="2" type="ORF">POM88_009362</name>
</gene>
<dbReference type="PANTHER" id="PTHR34212:SF1">
    <property type="entry name" value="OS06G0106900 PROTEIN"/>
    <property type="match status" value="1"/>
</dbReference>
<evidence type="ECO:0000256" key="1">
    <source>
        <dbReference type="SAM" id="Coils"/>
    </source>
</evidence>
<evidence type="ECO:0000313" key="2">
    <source>
        <dbReference type="EMBL" id="KAK1399499.1"/>
    </source>
</evidence>
<keyword evidence="3" id="KW-1185">Reference proteome</keyword>
<comment type="caution">
    <text evidence="2">The sequence shown here is derived from an EMBL/GenBank/DDBJ whole genome shotgun (WGS) entry which is preliminary data.</text>
</comment>
<dbReference type="AlphaFoldDB" id="A0AAD8N7E6"/>
<keyword evidence="1" id="KW-0175">Coiled coil</keyword>
<dbReference type="PANTHER" id="PTHR34212">
    <property type="entry name" value="OS02G0104200 PROTEIN"/>
    <property type="match status" value="1"/>
</dbReference>
<name>A0AAD8N7E6_9APIA</name>
<protein>
    <submittedName>
        <fullName evidence="2">Transport protein SEC31</fullName>
    </submittedName>
</protein>
<feature type="coiled-coil region" evidence="1">
    <location>
        <begin position="11"/>
        <end position="66"/>
    </location>
</feature>
<accession>A0AAD8N7E6</accession>
<dbReference type="Proteomes" id="UP001237642">
    <property type="component" value="Unassembled WGS sequence"/>
</dbReference>
<proteinExistence type="predicted"/>
<sequence>MECAKVCPGVRKVKKKQVKDELDRLKQAEKKRRRLEKALATSAAIRSELEKKKLMKQEEQKRLDEEGAAIAEAVALQVLGEDLDDSSNIKLEKDELFEPLDFASKFDRFTGGTESSLPHQNLSRYSPEVIGRVCDGHHRFGYMWNNCSSKGRQQSFYPQYHGPLARNFHRPYYYEKGCETSDISAGAIAEQAISSLRIAEDDYVDTFRFNPMLRW</sequence>
<reference evidence="2" key="1">
    <citation type="submission" date="2023-02" db="EMBL/GenBank/DDBJ databases">
        <title>Genome of toxic invasive species Heracleum sosnowskyi carries increased number of genes despite the absence of recent whole-genome duplications.</title>
        <authorList>
            <person name="Schelkunov M."/>
            <person name="Shtratnikova V."/>
            <person name="Makarenko M."/>
            <person name="Klepikova A."/>
            <person name="Omelchenko D."/>
            <person name="Novikova G."/>
            <person name="Obukhova E."/>
            <person name="Bogdanov V."/>
            <person name="Penin A."/>
            <person name="Logacheva M."/>
        </authorList>
    </citation>
    <scope>NUCLEOTIDE SEQUENCE</scope>
    <source>
        <strain evidence="2">Hsosn_3</strain>
        <tissue evidence="2">Leaf</tissue>
    </source>
</reference>